<comment type="similarity">
    <text evidence="2 4">Belongs to the pyridoxal phosphate-binding protein YggS/PROSC family.</text>
</comment>
<evidence type="ECO:0000259" key="5">
    <source>
        <dbReference type="Pfam" id="PF01168"/>
    </source>
</evidence>
<dbReference type="PANTHER" id="PTHR10146:SF14">
    <property type="entry name" value="PYRIDOXAL PHOSPHATE HOMEOSTASIS PROTEIN"/>
    <property type="match status" value="1"/>
</dbReference>
<evidence type="ECO:0000256" key="2">
    <source>
        <dbReference type="HAMAP-Rule" id="MF_02087"/>
    </source>
</evidence>
<dbReference type="RefSeq" id="WP_145083354.1">
    <property type="nucleotide sequence ID" value="NZ_DAMBUX010000001.1"/>
</dbReference>
<sequence>MSIKENIDEILKRKNEAALRCGRSPEDITIIAVSKTVDGSRAREAVMGGLENLGENRVQEIMNKYDELQDLQVKWHMIGHLQKNKVKYIIDKVELIHSVESIELAAEINKRASQHNIISNILIELNIGEEESKFGINEISVYDFVSSMEQFENIKVMGLMTVAPYCENPEDVRWVFKKMKDIFDKISSMNLKNTQMKYLSMGMTNDFEIAIEEGSNIVRIGTAVFGKRIYKEDK</sequence>
<dbReference type="InterPro" id="IPR011078">
    <property type="entry name" value="PyrdxlP_homeostasis"/>
</dbReference>
<keyword evidence="7" id="KW-1185">Reference proteome</keyword>
<feature type="domain" description="Alanine racemase N-terminal" evidence="5">
    <location>
        <begin position="29"/>
        <end position="227"/>
    </location>
</feature>
<dbReference type="GO" id="GO:0030170">
    <property type="term" value="F:pyridoxal phosphate binding"/>
    <property type="evidence" value="ECO:0007669"/>
    <property type="project" value="UniProtKB-UniRule"/>
</dbReference>
<dbReference type="PIRSF" id="PIRSF004848">
    <property type="entry name" value="YBL036c_PLPDEIII"/>
    <property type="match status" value="1"/>
</dbReference>
<comment type="cofactor">
    <cofactor evidence="3">
        <name>pyridoxal 5'-phosphate</name>
        <dbReference type="ChEBI" id="CHEBI:597326"/>
    </cofactor>
</comment>
<dbReference type="PANTHER" id="PTHR10146">
    <property type="entry name" value="PROLINE SYNTHETASE CO-TRANSCRIBED BACTERIAL HOMOLOG PROTEIN"/>
    <property type="match status" value="1"/>
</dbReference>
<dbReference type="Gene3D" id="3.20.20.10">
    <property type="entry name" value="Alanine racemase"/>
    <property type="match status" value="1"/>
</dbReference>
<keyword evidence="1 2" id="KW-0663">Pyridoxal phosphate</keyword>
<dbReference type="InterPro" id="IPR029066">
    <property type="entry name" value="PLP-binding_barrel"/>
</dbReference>
<dbReference type="NCBIfam" id="TIGR00044">
    <property type="entry name" value="YggS family pyridoxal phosphate-dependent enzyme"/>
    <property type="match status" value="1"/>
</dbReference>
<dbReference type="PROSITE" id="PS01211">
    <property type="entry name" value="UPF0001"/>
    <property type="match status" value="1"/>
</dbReference>
<dbReference type="OrthoDB" id="9804072at2"/>
<evidence type="ECO:0000256" key="4">
    <source>
        <dbReference type="RuleBase" id="RU004514"/>
    </source>
</evidence>
<evidence type="ECO:0000256" key="3">
    <source>
        <dbReference type="PIRSR" id="PIRSR004848-1"/>
    </source>
</evidence>
<name>A0A562JAE5_9FIRM</name>
<organism evidence="6 7">
    <name type="scientific">Sedimentibacter saalensis</name>
    <dbReference type="NCBI Taxonomy" id="130788"/>
    <lineage>
        <taxon>Bacteria</taxon>
        <taxon>Bacillati</taxon>
        <taxon>Bacillota</taxon>
        <taxon>Tissierellia</taxon>
        <taxon>Sedimentibacter</taxon>
    </lineage>
</organism>
<comment type="function">
    <text evidence="2">Pyridoxal 5'-phosphate (PLP)-binding protein, which is involved in PLP homeostasis.</text>
</comment>
<accession>A0A562JAE5</accession>
<dbReference type="HAMAP" id="MF_02087">
    <property type="entry name" value="PLP_homeostasis"/>
    <property type="match status" value="1"/>
</dbReference>
<dbReference type="SUPFAM" id="SSF51419">
    <property type="entry name" value="PLP-binding barrel"/>
    <property type="match status" value="1"/>
</dbReference>
<dbReference type="InterPro" id="IPR001608">
    <property type="entry name" value="Ala_racemase_N"/>
</dbReference>
<feature type="modified residue" description="N6-(pyridoxal phosphate)lysine" evidence="2 3">
    <location>
        <position position="35"/>
    </location>
</feature>
<evidence type="ECO:0000313" key="7">
    <source>
        <dbReference type="Proteomes" id="UP000315343"/>
    </source>
</evidence>
<gene>
    <name evidence="6" type="ORF">LY60_02224</name>
</gene>
<comment type="caution">
    <text evidence="6">The sequence shown here is derived from an EMBL/GenBank/DDBJ whole genome shotgun (WGS) entry which is preliminary data.</text>
</comment>
<dbReference type="CDD" id="cd00635">
    <property type="entry name" value="PLPDE_III_YBL036c_like"/>
    <property type="match status" value="1"/>
</dbReference>
<dbReference type="EMBL" id="VLKH01000005">
    <property type="protein sequence ID" value="TWH79904.1"/>
    <property type="molecule type" value="Genomic_DNA"/>
</dbReference>
<evidence type="ECO:0000256" key="1">
    <source>
        <dbReference type="ARBA" id="ARBA00022898"/>
    </source>
</evidence>
<reference evidence="6 7" key="1">
    <citation type="submission" date="2019-07" db="EMBL/GenBank/DDBJ databases">
        <title>Genomic Encyclopedia of Type Strains, Phase I: the one thousand microbial genomes (KMG-I) project.</title>
        <authorList>
            <person name="Kyrpides N."/>
        </authorList>
    </citation>
    <scope>NUCLEOTIDE SEQUENCE [LARGE SCALE GENOMIC DNA]</scope>
    <source>
        <strain evidence="6 7">DSM 13558</strain>
    </source>
</reference>
<dbReference type="Pfam" id="PF01168">
    <property type="entry name" value="Ala_racemase_N"/>
    <property type="match status" value="1"/>
</dbReference>
<dbReference type="Proteomes" id="UP000315343">
    <property type="component" value="Unassembled WGS sequence"/>
</dbReference>
<dbReference type="AlphaFoldDB" id="A0A562JAE5"/>
<evidence type="ECO:0000313" key="6">
    <source>
        <dbReference type="EMBL" id="TWH79904.1"/>
    </source>
</evidence>
<proteinExistence type="inferred from homology"/>
<protein>
    <recommendedName>
        <fullName evidence="2">Pyridoxal phosphate homeostasis protein</fullName>
        <shortName evidence="2">PLP homeostasis protein</shortName>
    </recommendedName>
</protein>